<keyword evidence="3" id="KW-1185">Reference proteome</keyword>
<dbReference type="Pfam" id="PF05699">
    <property type="entry name" value="Dimer_Tnp_hAT"/>
    <property type="match status" value="1"/>
</dbReference>
<feature type="domain" description="HAT C-terminal dimerisation" evidence="1">
    <location>
        <begin position="53"/>
        <end position="90"/>
    </location>
</feature>
<accession>A0A9R1VKP3</accession>
<dbReference type="InterPro" id="IPR008906">
    <property type="entry name" value="HATC_C_dom"/>
</dbReference>
<comment type="caution">
    <text evidence="2">The sequence shown here is derived from an EMBL/GenBank/DDBJ whole genome shotgun (WGS) entry which is preliminary data.</text>
</comment>
<protein>
    <recommendedName>
        <fullName evidence="1">HAT C-terminal dimerisation domain-containing protein</fullName>
    </recommendedName>
</protein>
<dbReference type="PANTHER" id="PTHR23272:SF185">
    <property type="entry name" value="ZINC FINGER BED DOMAIN-CONTAINING PROTEIN RICESLEEPER 2-LIKE"/>
    <property type="match status" value="1"/>
</dbReference>
<evidence type="ECO:0000313" key="3">
    <source>
        <dbReference type="Proteomes" id="UP000235145"/>
    </source>
</evidence>
<evidence type="ECO:0000259" key="1">
    <source>
        <dbReference type="Pfam" id="PF05699"/>
    </source>
</evidence>
<gene>
    <name evidence="2" type="ORF">LSAT_V11C400187080</name>
</gene>
<sequence>MKLVEFSFSTIYSNAEKNIEEVKKALYEMYKDTGSCNACKWMWRKYCFKKNTTWWNVHKLKYRVLSKMAMNVLAIPISTITSEATFSVGGILICGGDWIRNHYGIKKKLKFCWIEFSSRKTCFHF</sequence>
<dbReference type="GO" id="GO:0046983">
    <property type="term" value="F:protein dimerization activity"/>
    <property type="evidence" value="ECO:0007669"/>
    <property type="project" value="InterPro"/>
</dbReference>
<dbReference type="AlphaFoldDB" id="A0A9R1VKP3"/>
<dbReference type="Proteomes" id="UP000235145">
    <property type="component" value="Unassembled WGS sequence"/>
</dbReference>
<reference evidence="2 3" key="1">
    <citation type="journal article" date="2017" name="Nat. Commun.">
        <title>Genome assembly with in vitro proximity ligation data and whole-genome triplication in lettuce.</title>
        <authorList>
            <person name="Reyes-Chin-Wo S."/>
            <person name="Wang Z."/>
            <person name="Yang X."/>
            <person name="Kozik A."/>
            <person name="Arikit S."/>
            <person name="Song C."/>
            <person name="Xia L."/>
            <person name="Froenicke L."/>
            <person name="Lavelle D.O."/>
            <person name="Truco M.J."/>
            <person name="Xia R."/>
            <person name="Zhu S."/>
            <person name="Xu C."/>
            <person name="Xu H."/>
            <person name="Xu X."/>
            <person name="Cox K."/>
            <person name="Korf I."/>
            <person name="Meyers B.C."/>
            <person name="Michelmore R.W."/>
        </authorList>
    </citation>
    <scope>NUCLEOTIDE SEQUENCE [LARGE SCALE GENOMIC DNA]</scope>
    <source>
        <strain evidence="3">cv. Salinas</strain>
        <tissue evidence="2">Seedlings</tissue>
    </source>
</reference>
<dbReference type="InterPro" id="IPR012337">
    <property type="entry name" value="RNaseH-like_sf"/>
</dbReference>
<dbReference type="SUPFAM" id="SSF53098">
    <property type="entry name" value="Ribonuclease H-like"/>
    <property type="match status" value="1"/>
</dbReference>
<proteinExistence type="predicted"/>
<dbReference type="PANTHER" id="PTHR23272">
    <property type="entry name" value="BED FINGER-RELATED"/>
    <property type="match status" value="1"/>
</dbReference>
<evidence type="ECO:0000313" key="2">
    <source>
        <dbReference type="EMBL" id="KAJ0209092.1"/>
    </source>
</evidence>
<name>A0A9R1VKP3_LACSA</name>
<organism evidence="2 3">
    <name type="scientific">Lactuca sativa</name>
    <name type="common">Garden lettuce</name>
    <dbReference type="NCBI Taxonomy" id="4236"/>
    <lineage>
        <taxon>Eukaryota</taxon>
        <taxon>Viridiplantae</taxon>
        <taxon>Streptophyta</taxon>
        <taxon>Embryophyta</taxon>
        <taxon>Tracheophyta</taxon>
        <taxon>Spermatophyta</taxon>
        <taxon>Magnoliopsida</taxon>
        <taxon>eudicotyledons</taxon>
        <taxon>Gunneridae</taxon>
        <taxon>Pentapetalae</taxon>
        <taxon>asterids</taxon>
        <taxon>campanulids</taxon>
        <taxon>Asterales</taxon>
        <taxon>Asteraceae</taxon>
        <taxon>Cichorioideae</taxon>
        <taxon>Cichorieae</taxon>
        <taxon>Lactucinae</taxon>
        <taxon>Lactuca</taxon>
    </lineage>
</organism>
<dbReference type="EMBL" id="NBSK02000004">
    <property type="protein sequence ID" value="KAJ0209092.1"/>
    <property type="molecule type" value="Genomic_DNA"/>
</dbReference>